<evidence type="ECO:0000313" key="2">
    <source>
        <dbReference type="EMBL" id="KAF7504928.1"/>
    </source>
</evidence>
<protein>
    <submittedName>
        <fullName evidence="2">Uncharacterized protein</fullName>
    </submittedName>
</protein>
<keyword evidence="3" id="KW-1185">Reference proteome</keyword>
<sequence length="109" mass="12213">MTQSKRWPQESPHNAGSQRQGQREARGWKGFLQQLHFLYLFPNREITNFRRENGGMDLLAIFLLLTALFKISIPNHTTARQRAVDTKTPPYYGVRLEGQAGAGAGAGTA</sequence>
<organism evidence="2 3">
    <name type="scientific">Endocarpon pusillum</name>
    <dbReference type="NCBI Taxonomy" id="364733"/>
    <lineage>
        <taxon>Eukaryota</taxon>
        <taxon>Fungi</taxon>
        <taxon>Dikarya</taxon>
        <taxon>Ascomycota</taxon>
        <taxon>Pezizomycotina</taxon>
        <taxon>Eurotiomycetes</taxon>
        <taxon>Chaetothyriomycetidae</taxon>
        <taxon>Verrucariales</taxon>
        <taxon>Verrucariaceae</taxon>
        <taxon>Endocarpon</taxon>
    </lineage>
</organism>
<accession>A0A8H7E1S3</accession>
<feature type="compositionally biased region" description="Polar residues" evidence="1">
    <location>
        <begin position="1"/>
        <end position="20"/>
    </location>
</feature>
<evidence type="ECO:0000313" key="3">
    <source>
        <dbReference type="Proteomes" id="UP000606974"/>
    </source>
</evidence>
<feature type="region of interest" description="Disordered" evidence="1">
    <location>
        <begin position="1"/>
        <end position="25"/>
    </location>
</feature>
<dbReference type="EMBL" id="JAACFV010000123">
    <property type="protein sequence ID" value="KAF7504928.1"/>
    <property type="molecule type" value="Genomic_DNA"/>
</dbReference>
<comment type="caution">
    <text evidence="2">The sequence shown here is derived from an EMBL/GenBank/DDBJ whole genome shotgun (WGS) entry which is preliminary data.</text>
</comment>
<reference evidence="2" key="1">
    <citation type="submission" date="2020-02" db="EMBL/GenBank/DDBJ databases">
        <authorList>
            <person name="Palmer J.M."/>
        </authorList>
    </citation>
    <scope>NUCLEOTIDE SEQUENCE</scope>
    <source>
        <strain evidence="2">EPUS1.4</strain>
        <tissue evidence="2">Thallus</tissue>
    </source>
</reference>
<name>A0A8H7E1S3_9EURO</name>
<proteinExistence type="predicted"/>
<gene>
    <name evidence="2" type="ORF">GJ744_001575</name>
</gene>
<dbReference type="AlphaFoldDB" id="A0A8H7E1S3"/>
<dbReference type="Proteomes" id="UP000606974">
    <property type="component" value="Unassembled WGS sequence"/>
</dbReference>
<evidence type="ECO:0000256" key="1">
    <source>
        <dbReference type="SAM" id="MobiDB-lite"/>
    </source>
</evidence>